<dbReference type="InterPro" id="IPR009008">
    <property type="entry name" value="Val/Leu/Ile-tRNA-synth_edit"/>
</dbReference>
<dbReference type="EnsemblMetazoa" id="CJA26587b.1">
    <property type="protein sequence ID" value="CJA26587b.1"/>
    <property type="gene ID" value="WBGene00182159"/>
</dbReference>
<dbReference type="SUPFAM" id="SSF52374">
    <property type="entry name" value="Nucleotidylyl transferase"/>
    <property type="match status" value="1"/>
</dbReference>
<evidence type="ECO:0000256" key="6">
    <source>
        <dbReference type="ARBA" id="ARBA00022917"/>
    </source>
</evidence>
<keyword evidence="6 9" id="KW-0648">Protein biosynthesis</keyword>
<name>A0A8R1I8L9_CAEJA</name>
<feature type="compositionally biased region" description="Acidic residues" evidence="10">
    <location>
        <begin position="730"/>
        <end position="745"/>
    </location>
</feature>
<dbReference type="GO" id="GO:0005524">
    <property type="term" value="F:ATP binding"/>
    <property type="evidence" value="ECO:0007669"/>
    <property type="project" value="UniProtKB-KW"/>
</dbReference>
<dbReference type="Pfam" id="PF00133">
    <property type="entry name" value="tRNA-synt_1"/>
    <property type="match status" value="1"/>
</dbReference>
<evidence type="ECO:0000256" key="5">
    <source>
        <dbReference type="ARBA" id="ARBA00022840"/>
    </source>
</evidence>
<feature type="region of interest" description="Disordered" evidence="10">
    <location>
        <begin position="599"/>
        <end position="620"/>
    </location>
</feature>
<dbReference type="EC" id="6.1.1.4" evidence="2"/>
<dbReference type="PANTHER" id="PTHR45794">
    <property type="entry name" value="LEUCYL-TRNA SYNTHETASE"/>
    <property type="match status" value="1"/>
</dbReference>
<dbReference type="SUPFAM" id="SSF50677">
    <property type="entry name" value="ValRS/IleRS/LeuRS editing domain"/>
    <property type="match status" value="1"/>
</dbReference>
<feature type="domain" description="Aminoacyl-tRNA synthetase class Ia" evidence="11">
    <location>
        <begin position="21"/>
        <end position="100"/>
    </location>
</feature>
<evidence type="ECO:0000256" key="9">
    <source>
        <dbReference type="RuleBase" id="RU363035"/>
    </source>
</evidence>
<evidence type="ECO:0000259" key="11">
    <source>
        <dbReference type="Pfam" id="PF00133"/>
    </source>
</evidence>
<evidence type="ECO:0000256" key="8">
    <source>
        <dbReference type="ARBA" id="ARBA00030520"/>
    </source>
</evidence>
<keyword evidence="4 9" id="KW-0547">Nucleotide-binding</keyword>
<dbReference type="GO" id="GO:0006429">
    <property type="term" value="P:leucyl-tRNA aminoacylation"/>
    <property type="evidence" value="ECO:0007669"/>
    <property type="project" value="InterPro"/>
</dbReference>
<feature type="compositionally biased region" description="Basic and acidic residues" evidence="10">
    <location>
        <begin position="768"/>
        <end position="779"/>
    </location>
</feature>
<accession>A0A8R1I8L9</accession>
<dbReference type="PROSITE" id="PS00178">
    <property type="entry name" value="AA_TRNA_LIGASE_I"/>
    <property type="match status" value="1"/>
</dbReference>
<evidence type="ECO:0000256" key="7">
    <source>
        <dbReference type="ARBA" id="ARBA00023146"/>
    </source>
</evidence>
<proteinExistence type="inferred from homology"/>
<dbReference type="InterPro" id="IPR002300">
    <property type="entry name" value="aa-tRNA-synth_Ia"/>
</dbReference>
<evidence type="ECO:0000313" key="12">
    <source>
        <dbReference type="EnsemblMetazoa" id="CJA26587b.1"/>
    </source>
</evidence>
<keyword evidence="5 9" id="KW-0067">ATP-binding</keyword>
<feature type="compositionally biased region" description="Basic and acidic residues" evidence="10">
    <location>
        <begin position="746"/>
        <end position="760"/>
    </location>
</feature>
<comment type="similarity">
    <text evidence="1 9">Belongs to the class-I aminoacyl-tRNA synthetase family.</text>
</comment>
<reference evidence="12" key="2">
    <citation type="submission" date="2022-06" db="UniProtKB">
        <authorList>
            <consortium name="EnsemblMetazoa"/>
        </authorList>
    </citation>
    <scope>IDENTIFICATION</scope>
    <source>
        <strain evidence="12">DF5081</strain>
    </source>
</reference>
<dbReference type="FunFam" id="3.90.740.10:FF:000001">
    <property type="entry name" value="Leucine--tRNA ligase, cytoplasmic"/>
    <property type="match status" value="1"/>
</dbReference>
<evidence type="ECO:0000256" key="3">
    <source>
        <dbReference type="ARBA" id="ARBA00022598"/>
    </source>
</evidence>
<dbReference type="InterPro" id="IPR001412">
    <property type="entry name" value="aa-tRNA-synth_I_CS"/>
</dbReference>
<dbReference type="Gene3D" id="3.40.50.620">
    <property type="entry name" value="HUPs"/>
    <property type="match status" value="1"/>
</dbReference>
<dbReference type="GO" id="GO:0002161">
    <property type="term" value="F:aminoacyl-tRNA deacylase activity"/>
    <property type="evidence" value="ECO:0007669"/>
    <property type="project" value="InterPro"/>
</dbReference>
<reference evidence="13" key="1">
    <citation type="submission" date="2010-08" db="EMBL/GenBank/DDBJ databases">
        <authorList>
            <consortium name="Caenorhabditis japonica Sequencing Consortium"/>
            <person name="Wilson R.K."/>
        </authorList>
    </citation>
    <scope>NUCLEOTIDE SEQUENCE [LARGE SCALE GENOMIC DNA]</scope>
    <source>
        <strain evidence="13">DF5081</strain>
    </source>
</reference>
<evidence type="ECO:0000256" key="1">
    <source>
        <dbReference type="ARBA" id="ARBA00005594"/>
    </source>
</evidence>
<keyword evidence="7 9" id="KW-0030">Aminoacyl-tRNA synthetase</keyword>
<dbReference type="Gene3D" id="3.90.740.10">
    <property type="entry name" value="Valyl/Leucyl/Isoleucyl-tRNA synthetase, editing domain"/>
    <property type="match status" value="1"/>
</dbReference>
<feature type="region of interest" description="Disordered" evidence="10">
    <location>
        <begin position="728"/>
        <end position="807"/>
    </location>
</feature>
<protein>
    <recommendedName>
        <fullName evidence="2">leucine--tRNA ligase</fullName>
        <ecNumber evidence="2">6.1.1.4</ecNumber>
    </recommendedName>
    <alternativeName>
        <fullName evidence="8">Leucyl-tRNA synthetase</fullName>
    </alternativeName>
</protein>
<dbReference type="InterPro" id="IPR004493">
    <property type="entry name" value="Leu-tRNA-synth_Ia_arc/euk"/>
</dbReference>
<dbReference type="GO" id="GO:0004823">
    <property type="term" value="F:leucine-tRNA ligase activity"/>
    <property type="evidence" value="ECO:0007669"/>
    <property type="project" value="UniProtKB-EC"/>
</dbReference>
<keyword evidence="3 9" id="KW-0436">Ligase</keyword>
<dbReference type="InterPro" id="IPR014729">
    <property type="entry name" value="Rossmann-like_a/b/a_fold"/>
</dbReference>
<organism evidence="12 13">
    <name type="scientific">Caenorhabditis japonica</name>
    <dbReference type="NCBI Taxonomy" id="281687"/>
    <lineage>
        <taxon>Eukaryota</taxon>
        <taxon>Metazoa</taxon>
        <taxon>Ecdysozoa</taxon>
        <taxon>Nematoda</taxon>
        <taxon>Chromadorea</taxon>
        <taxon>Rhabditida</taxon>
        <taxon>Rhabditina</taxon>
        <taxon>Rhabditomorpha</taxon>
        <taxon>Rhabditoidea</taxon>
        <taxon>Rhabditidae</taxon>
        <taxon>Peloderinae</taxon>
        <taxon>Caenorhabditis</taxon>
    </lineage>
</organism>
<keyword evidence="13" id="KW-1185">Reference proteome</keyword>
<evidence type="ECO:0000256" key="2">
    <source>
        <dbReference type="ARBA" id="ARBA00013164"/>
    </source>
</evidence>
<evidence type="ECO:0000313" key="13">
    <source>
        <dbReference type="Proteomes" id="UP000005237"/>
    </source>
</evidence>
<sequence length="820" mass="92055">MSKVTKERKKVAQLVDIEKTIQELWESHKAFESDARDDGKPKYLVTFPFPYMNGRLHLGHTFSASKCEFAAGFHRLQGKQVLFPFGFHCTGMPIKAGADKLKREIADFGFPPVFPEDVEEEPKEEVSSLDELMKDKSKGKKTKLVAKTGSAKYQWQIMRSLGMSDEEIRDFADPTFWLYYFPPHCISDLKKMGLKADWRRSFITTDINPYFDSFVRWQFNHLRAEDKIGFGKRYTIFSPKDGQPCMDHDRSSGEGVGPQEYTLIKLKVLDPKPAAIAHIKQDVFLVAATLRPETMYGQTNCYLHPDIQYSVFYATEQEDKVFVATARSARNMSYQGLTKENGKVRYVEGLEKISGKDLIGAALSAPLSHYERVYALPMLTIKDDKGTGVVTSVPSDSPDDFAALSDLKKKKPLREKYGLTDDMVLPFEPVPIIEIEGLGKLAAVEMCSRLKIESQNEKDKLEEAKKEVYLKGFYDGVMQVGKYAGKKTADVKKVIQEDLFVEGLAAKYVEPEKKVMSRSGDECVVALCDQWYLKYGDADWKTEAMKVLEGVETFNDEAPPTDDTGDDYSDFSSQPVKNAGANHELKTVTYSTIAPTFDIPTRTPPSSSNKKKVASPMQTSTKKPVVDYRRGYYFQHYPWDRLPRRYLLRPGMTYVYPPQYFSAQYRYPYLPSTYTDPYNIYRSHPGIGYGCGQAGGCGGGGYPQAGGYQGYGGYSGGCGGGGNGGGCSFDDSEDEDSYEDDDEEEGGKSGEAKINKKDPLEDLELEDLEKLSKSSDDSKVSSGTTSDDVSEKKSSLKTSEDEDLIDDRKKARKNFLVKWA</sequence>
<evidence type="ECO:0000256" key="10">
    <source>
        <dbReference type="SAM" id="MobiDB-lite"/>
    </source>
</evidence>
<dbReference type="Proteomes" id="UP000005237">
    <property type="component" value="Unassembled WGS sequence"/>
</dbReference>
<dbReference type="AlphaFoldDB" id="A0A8R1I8L9"/>
<dbReference type="PANTHER" id="PTHR45794:SF1">
    <property type="entry name" value="LEUCINE--TRNA LIGASE, CYTOPLASMIC"/>
    <property type="match status" value="1"/>
</dbReference>
<evidence type="ECO:0000256" key="4">
    <source>
        <dbReference type="ARBA" id="ARBA00022741"/>
    </source>
</evidence>